<organism evidence="4 5">
    <name type="scientific">Exiguobacterium oxidotolerans</name>
    <dbReference type="NCBI Taxonomy" id="223958"/>
    <lineage>
        <taxon>Bacteria</taxon>
        <taxon>Bacillati</taxon>
        <taxon>Bacillota</taxon>
        <taxon>Bacilli</taxon>
        <taxon>Bacillales</taxon>
        <taxon>Bacillales Family XII. Incertae Sedis</taxon>
        <taxon>Exiguobacterium</taxon>
    </lineage>
</organism>
<dbReference type="RefSeq" id="WP_088836674.1">
    <property type="nucleotide sequence ID" value="NZ_LR732312.1"/>
</dbReference>
<dbReference type="Gene3D" id="3.40.50.2300">
    <property type="match status" value="1"/>
</dbReference>
<dbReference type="GO" id="GO:0000160">
    <property type="term" value="P:phosphorelay signal transduction system"/>
    <property type="evidence" value="ECO:0007669"/>
    <property type="project" value="InterPro"/>
</dbReference>
<dbReference type="SUPFAM" id="SSF81606">
    <property type="entry name" value="PP2C-like"/>
    <property type="match status" value="1"/>
</dbReference>
<keyword evidence="1" id="KW-0378">Hydrolase</keyword>
<dbReference type="InterPro" id="IPR001932">
    <property type="entry name" value="PPM-type_phosphatase-like_dom"/>
</dbReference>
<dbReference type="SMART" id="SM00331">
    <property type="entry name" value="PP2C_SIG"/>
    <property type="match status" value="1"/>
</dbReference>
<keyword evidence="2" id="KW-0597">Phosphoprotein</keyword>
<evidence type="ECO:0000256" key="2">
    <source>
        <dbReference type="PROSITE-ProRule" id="PRU00169"/>
    </source>
</evidence>
<keyword evidence="5" id="KW-1185">Reference proteome</keyword>
<dbReference type="PANTHER" id="PTHR43156">
    <property type="entry name" value="STAGE II SPORULATION PROTEIN E-RELATED"/>
    <property type="match status" value="1"/>
</dbReference>
<dbReference type="GO" id="GO:0016791">
    <property type="term" value="F:phosphatase activity"/>
    <property type="evidence" value="ECO:0007669"/>
    <property type="project" value="TreeGrafter"/>
</dbReference>
<proteinExistence type="predicted"/>
<dbReference type="SUPFAM" id="SSF52172">
    <property type="entry name" value="CheY-like"/>
    <property type="match status" value="1"/>
</dbReference>
<evidence type="ECO:0000256" key="1">
    <source>
        <dbReference type="ARBA" id="ARBA00022801"/>
    </source>
</evidence>
<evidence type="ECO:0000313" key="4">
    <source>
        <dbReference type="EMBL" id="VWX37916.1"/>
    </source>
</evidence>
<reference evidence="4 5" key="1">
    <citation type="submission" date="2019-10" db="EMBL/GenBank/DDBJ databases">
        <authorList>
            <person name="Karimi E."/>
        </authorList>
    </citation>
    <scope>NUCLEOTIDE SEQUENCE [LARGE SCALE GENOMIC DNA]</scope>
    <source>
        <strain evidence="4">Exiguobacterium sp. 9Y</strain>
    </source>
</reference>
<dbReference type="AlphaFoldDB" id="A0A653IGD4"/>
<dbReference type="EMBL" id="CABWKQ010000030">
    <property type="protein sequence ID" value="VWX37916.1"/>
    <property type="molecule type" value="Genomic_DNA"/>
</dbReference>
<feature type="modified residue" description="4-aspartylphosphate" evidence="2">
    <location>
        <position position="55"/>
    </location>
</feature>
<dbReference type="InterPro" id="IPR052016">
    <property type="entry name" value="Bact_Sigma-Reg"/>
</dbReference>
<gene>
    <name evidence="4" type="ORF">EXIGUO9Y_360193</name>
</gene>
<dbReference type="InterPro" id="IPR011006">
    <property type="entry name" value="CheY-like_superfamily"/>
</dbReference>
<protein>
    <submittedName>
        <fullName evidence="4">Serine/threonine protein phosphatase</fullName>
    </submittedName>
</protein>
<name>A0A653IGD4_9BACL</name>
<feature type="domain" description="Response regulatory" evidence="3">
    <location>
        <begin position="2"/>
        <end position="122"/>
    </location>
</feature>
<dbReference type="Pfam" id="PF07228">
    <property type="entry name" value="SpoIIE"/>
    <property type="match status" value="1"/>
</dbReference>
<dbReference type="Gene3D" id="3.60.40.10">
    <property type="entry name" value="PPM-type phosphatase domain"/>
    <property type="match status" value="1"/>
</dbReference>
<dbReference type="PROSITE" id="PS50110">
    <property type="entry name" value="RESPONSE_REGULATORY"/>
    <property type="match status" value="1"/>
</dbReference>
<accession>A0A653IGD4</accession>
<dbReference type="CDD" id="cd17546">
    <property type="entry name" value="REC_hyHK_CKI1_RcsC-like"/>
    <property type="match status" value="1"/>
</dbReference>
<evidence type="ECO:0000313" key="5">
    <source>
        <dbReference type="Proteomes" id="UP000439752"/>
    </source>
</evidence>
<evidence type="ECO:0000259" key="3">
    <source>
        <dbReference type="PROSITE" id="PS50110"/>
    </source>
</evidence>
<dbReference type="SMART" id="SM00448">
    <property type="entry name" value="REC"/>
    <property type="match status" value="1"/>
</dbReference>
<dbReference type="InterPro" id="IPR001789">
    <property type="entry name" value="Sig_transdc_resp-reg_receiver"/>
</dbReference>
<dbReference type="Proteomes" id="UP000439752">
    <property type="component" value="Unassembled WGS sequence"/>
</dbReference>
<sequence length="367" mass="41195">MSILVVDDEFTNLMILERLLENEGYDVVKAMSGEEAIELMEDPAFIDNLDVVLLDVEMPGISGIDTTRLIRKRFGLDELPIVIVSGRSNEEDIADGLDAGASDYTTKPIRKTELLARVRNAMSLKQAIDARKRYEKVLQEDFDLAQKLQQSVLSANIEDEDIRIMATYIPSKKLAGDMYAWYRISQNKYGIILFDVMGHGVSSALITMGMSSILFELVHRIGDPAKVLEELNRQMSRLFPGDETEIYFTAVYLYIDLDEMKLSYANAGHPPGLLRMGDQIIALENTGLPVGMFEDSQYTSRTIDLTSPGCIYLYTDGFMELYSKGIDEGISAIRQLIEQQGPNIHHLIQPDQSDEADDLCLVTVEIN</sequence>
<dbReference type="InterPro" id="IPR036457">
    <property type="entry name" value="PPM-type-like_dom_sf"/>
</dbReference>
<dbReference type="Pfam" id="PF00072">
    <property type="entry name" value="Response_reg"/>
    <property type="match status" value="1"/>
</dbReference>
<dbReference type="PANTHER" id="PTHR43156:SF14">
    <property type="entry name" value="PHOSPHOSERINE PHOSPHATASE RSBP"/>
    <property type="match status" value="1"/>
</dbReference>